<sequence length="349" mass="40381">MSDDENEKTDLEKVGLFVDGPYDTDVTLFRPDIKALMGRDPGEEDQEKRLDGPYPLVSGHKLKAATNDWPFSEFLYLWEEQPYEDPNEWRRKDRAEQAEKNIGDEPFLSMVGPKLMNGLGTYYGTFIEEMEAFSPETKDKDENPLAGMPNFLTNPGKKGTGYGYANVTINPYPERDEDMEDPFFDISEAMKDAREAHEEAIVGDGPFMPSGYSKEYFDPNPFLNDRDPDGEEETYDWDRLAKGDDEELNGDRPPWVPNSYTKIINGNKDVVQPIEKFPAREEDEEDPYVDQPMNMFRQANKENEDEDKPVWKPTIHRRTRQTKSIISYNIPLPIPVYNLRLAISYLHDY</sequence>
<evidence type="ECO:0000256" key="2">
    <source>
        <dbReference type="ARBA" id="ARBA00022490"/>
    </source>
</evidence>
<name>A0A8J2KHC6_9HEXA</name>
<comment type="similarity">
    <text evidence="4">Belongs to the CFAP96 family.</text>
</comment>
<evidence type="ECO:0000313" key="7">
    <source>
        <dbReference type="Proteomes" id="UP000708208"/>
    </source>
</evidence>
<reference evidence="6" key="1">
    <citation type="submission" date="2021-06" db="EMBL/GenBank/DDBJ databases">
        <authorList>
            <person name="Hodson N. C."/>
            <person name="Mongue J. A."/>
            <person name="Jaron S. K."/>
        </authorList>
    </citation>
    <scope>NUCLEOTIDE SEQUENCE</scope>
</reference>
<dbReference type="Pfam" id="PF15239">
    <property type="entry name" value="CFAP96-like"/>
    <property type="match status" value="1"/>
</dbReference>
<dbReference type="Proteomes" id="UP000708208">
    <property type="component" value="Unassembled WGS sequence"/>
</dbReference>
<dbReference type="PANTHER" id="PTHR31144:SF1">
    <property type="entry name" value="UPF0602 PROTEIN C4ORF47"/>
    <property type="match status" value="1"/>
</dbReference>
<evidence type="ECO:0000313" key="6">
    <source>
        <dbReference type="EMBL" id="CAG7816923.1"/>
    </source>
</evidence>
<evidence type="ECO:0000256" key="4">
    <source>
        <dbReference type="ARBA" id="ARBA00035656"/>
    </source>
</evidence>
<keyword evidence="2" id="KW-0963">Cytoplasm</keyword>
<dbReference type="AlphaFoldDB" id="A0A8J2KHC6"/>
<dbReference type="InterPro" id="IPR029358">
    <property type="entry name" value="CFAP96"/>
</dbReference>
<dbReference type="PANTHER" id="PTHR31144">
    <property type="entry name" value="UPF0602 PROTEIN C4ORF47"/>
    <property type="match status" value="1"/>
</dbReference>
<accession>A0A8J2KHC6</accession>
<comment type="subcellular location">
    <subcellularLocation>
        <location evidence="1">Cytoplasm</location>
        <location evidence="1">Cytoskeleton</location>
        <location evidence="1">Microtubule organizing center</location>
        <location evidence="1">Centrosome</location>
    </subcellularLocation>
</comment>
<dbReference type="EMBL" id="CAJVCH010382132">
    <property type="protein sequence ID" value="CAG7816923.1"/>
    <property type="molecule type" value="Genomic_DNA"/>
</dbReference>
<proteinExistence type="inferred from homology"/>
<dbReference type="OrthoDB" id="283553at2759"/>
<protein>
    <recommendedName>
        <fullName evidence="5">Cilia-and flagella-associated protein 96</fullName>
    </recommendedName>
</protein>
<keyword evidence="7" id="KW-1185">Reference proteome</keyword>
<evidence type="ECO:0000256" key="5">
    <source>
        <dbReference type="ARBA" id="ARBA00035693"/>
    </source>
</evidence>
<evidence type="ECO:0000256" key="1">
    <source>
        <dbReference type="ARBA" id="ARBA00004300"/>
    </source>
</evidence>
<comment type="caution">
    <text evidence="6">The sequence shown here is derived from an EMBL/GenBank/DDBJ whole genome shotgun (WGS) entry which is preliminary data.</text>
</comment>
<dbReference type="GO" id="GO:0005813">
    <property type="term" value="C:centrosome"/>
    <property type="evidence" value="ECO:0007669"/>
    <property type="project" value="UniProtKB-SubCell"/>
</dbReference>
<dbReference type="GO" id="GO:0005881">
    <property type="term" value="C:cytoplasmic microtubule"/>
    <property type="evidence" value="ECO:0007669"/>
    <property type="project" value="TreeGrafter"/>
</dbReference>
<organism evidence="6 7">
    <name type="scientific">Allacma fusca</name>
    <dbReference type="NCBI Taxonomy" id="39272"/>
    <lineage>
        <taxon>Eukaryota</taxon>
        <taxon>Metazoa</taxon>
        <taxon>Ecdysozoa</taxon>
        <taxon>Arthropoda</taxon>
        <taxon>Hexapoda</taxon>
        <taxon>Collembola</taxon>
        <taxon>Symphypleona</taxon>
        <taxon>Sminthuridae</taxon>
        <taxon>Allacma</taxon>
    </lineage>
</organism>
<gene>
    <name evidence="6" type="ORF">AFUS01_LOCUS27517</name>
</gene>
<keyword evidence="3" id="KW-0206">Cytoskeleton</keyword>
<evidence type="ECO:0000256" key="3">
    <source>
        <dbReference type="ARBA" id="ARBA00023212"/>
    </source>
</evidence>